<proteinExistence type="inferred from homology"/>
<comment type="similarity">
    <text evidence="1">Belongs to the AB hydrolase superfamily. AB hydrolase 2 family.</text>
</comment>
<organism evidence="4 5">
    <name type="scientific">Lysobacter soli</name>
    <dbReference type="NCBI Taxonomy" id="453783"/>
    <lineage>
        <taxon>Bacteria</taxon>
        <taxon>Pseudomonadati</taxon>
        <taxon>Pseudomonadota</taxon>
        <taxon>Gammaproteobacteria</taxon>
        <taxon>Lysobacterales</taxon>
        <taxon>Lysobacteraceae</taxon>
        <taxon>Lysobacter</taxon>
    </lineage>
</organism>
<keyword evidence="5" id="KW-1185">Reference proteome</keyword>
<dbReference type="InterPro" id="IPR003140">
    <property type="entry name" value="PLipase/COase/thioEstase"/>
</dbReference>
<dbReference type="PANTHER" id="PTHR10655:SF17">
    <property type="entry name" value="LYSOPHOSPHOLIPASE-LIKE PROTEIN 1"/>
    <property type="match status" value="1"/>
</dbReference>
<accession>A0A3D8VGV2</accession>
<dbReference type="Pfam" id="PF02230">
    <property type="entry name" value="Abhydrolase_2"/>
    <property type="match status" value="1"/>
</dbReference>
<dbReference type="Gene3D" id="3.40.50.1820">
    <property type="entry name" value="alpha/beta hydrolase"/>
    <property type="match status" value="1"/>
</dbReference>
<sequence>MNTTAPLLETVEFETGPSPTWTVLWLHGLGADGHDFAPIVPELVRRDWPALRFVFPHAPVRPVTINNGMRMRAWYDIVHFDFDALHTDAGHNRADAAGVAESVAQVEALIARENERGIPAERIVLVGFSQGGAITLSAGLRRRVPLAGLAGLSTYLPEAPAQAAAALQAAATSQPLFMAHGQFDPVVPAAIGLRSSQAMKAMGFDLEWHDYPMAHQVCAEEIRDLGDWLSRRFAG</sequence>
<name>A0A3D8VGV2_9GAMM</name>
<dbReference type="AlphaFoldDB" id="A0A3D8VGV2"/>
<evidence type="ECO:0000259" key="3">
    <source>
        <dbReference type="Pfam" id="PF02230"/>
    </source>
</evidence>
<evidence type="ECO:0000313" key="5">
    <source>
        <dbReference type="Proteomes" id="UP000256829"/>
    </source>
</evidence>
<evidence type="ECO:0000313" key="4">
    <source>
        <dbReference type="EMBL" id="RDY68624.1"/>
    </source>
</evidence>
<protein>
    <submittedName>
        <fullName evidence="4">Alpha/beta hydrolase</fullName>
    </submittedName>
</protein>
<comment type="caution">
    <text evidence="4">The sequence shown here is derived from an EMBL/GenBank/DDBJ whole genome shotgun (WGS) entry which is preliminary data.</text>
</comment>
<dbReference type="PANTHER" id="PTHR10655">
    <property type="entry name" value="LYSOPHOSPHOLIPASE-RELATED"/>
    <property type="match status" value="1"/>
</dbReference>
<gene>
    <name evidence="4" type="ORF">DX912_03720</name>
</gene>
<feature type="domain" description="Phospholipase/carboxylesterase/thioesterase" evidence="3">
    <location>
        <begin position="20"/>
        <end position="230"/>
    </location>
</feature>
<evidence type="ECO:0000256" key="1">
    <source>
        <dbReference type="ARBA" id="ARBA00006499"/>
    </source>
</evidence>
<dbReference type="Proteomes" id="UP000256829">
    <property type="component" value="Unassembled WGS sequence"/>
</dbReference>
<dbReference type="InterPro" id="IPR029058">
    <property type="entry name" value="AB_hydrolase_fold"/>
</dbReference>
<dbReference type="InterPro" id="IPR050565">
    <property type="entry name" value="LYPA1-2/EST-like"/>
</dbReference>
<dbReference type="GO" id="GO:0016787">
    <property type="term" value="F:hydrolase activity"/>
    <property type="evidence" value="ECO:0007669"/>
    <property type="project" value="UniProtKB-KW"/>
</dbReference>
<keyword evidence="2 4" id="KW-0378">Hydrolase</keyword>
<dbReference type="EMBL" id="QTJR01000002">
    <property type="protein sequence ID" value="RDY68624.1"/>
    <property type="molecule type" value="Genomic_DNA"/>
</dbReference>
<dbReference type="SUPFAM" id="SSF53474">
    <property type="entry name" value="alpha/beta-Hydrolases"/>
    <property type="match status" value="1"/>
</dbReference>
<evidence type="ECO:0000256" key="2">
    <source>
        <dbReference type="ARBA" id="ARBA00022801"/>
    </source>
</evidence>
<reference evidence="4 5" key="1">
    <citation type="submission" date="2018-08" db="EMBL/GenBank/DDBJ databases">
        <title>Lysobacter soli KCTC 22011, whole genome shotgun sequence.</title>
        <authorList>
            <person name="Zhang X."/>
            <person name="Feng G."/>
            <person name="Zhu H."/>
        </authorList>
    </citation>
    <scope>NUCLEOTIDE SEQUENCE [LARGE SCALE GENOMIC DNA]</scope>
    <source>
        <strain evidence="4 5">KCTC 22011</strain>
    </source>
</reference>
<dbReference type="RefSeq" id="WP_115841137.1">
    <property type="nucleotide sequence ID" value="NZ_CP183976.1"/>
</dbReference>